<name>A0A6J5FJP6_9BURK</name>
<keyword evidence="1" id="KW-0472">Membrane</keyword>
<evidence type="ECO:0000256" key="1">
    <source>
        <dbReference type="SAM" id="Phobius"/>
    </source>
</evidence>
<keyword evidence="1" id="KW-1133">Transmembrane helix</keyword>
<dbReference type="Proteomes" id="UP000494119">
    <property type="component" value="Unassembled WGS sequence"/>
</dbReference>
<dbReference type="AlphaFoldDB" id="A0A6J5FJP6"/>
<keyword evidence="3" id="KW-1185">Reference proteome</keyword>
<sequence length="307" mass="33955">MTFMQTECALAMGTLLHALPASTPDSPILGMPATVFGAGVSGLVASAITLAGVFVSNWHNRQLKRSELDHDATQRNREREMALRRDVFLPAVEAALTMQNSLGALVNLQLPVTGISEKYGTAHATFIKVAAIGTQDTVNACQALASALGRGFWELSLCRARLENFQSQLADLDRNTTIHEGLRDAWIKVQLDLVTKAEKDNDAWQAARNHVTHHVNEIGKAMAERNRIVDLRQSAHSEMARIMLTQMETPGALFPPALFAMRREMQLPLDETAFLERYRKLREEQMAVLRATIDPAHDHVAATEAVR</sequence>
<accession>A0A6J5FJP6</accession>
<dbReference type="EMBL" id="CADIKL010000005">
    <property type="protein sequence ID" value="CAB3781819.1"/>
    <property type="molecule type" value="Genomic_DNA"/>
</dbReference>
<evidence type="ECO:0000313" key="3">
    <source>
        <dbReference type="Proteomes" id="UP000494119"/>
    </source>
</evidence>
<protein>
    <submittedName>
        <fullName evidence="2">Uncharacterized protein</fullName>
    </submittedName>
</protein>
<gene>
    <name evidence="2" type="ORF">LMG28688_01338</name>
</gene>
<reference evidence="2 3" key="1">
    <citation type="submission" date="2020-04" db="EMBL/GenBank/DDBJ databases">
        <authorList>
            <person name="De Canck E."/>
        </authorList>
    </citation>
    <scope>NUCLEOTIDE SEQUENCE [LARGE SCALE GENOMIC DNA]</scope>
    <source>
        <strain evidence="2 3">LMG 28688</strain>
    </source>
</reference>
<evidence type="ECO:0000313" key="2">
    <source>
        <dbReference type="EMBL" id="CAB3781819.1"/>
    </source>
</evidence>
<organism evidence="2 3">
    <name type="scientific">Paraburkholderia caffeinitolerans</name>
    <dbReference type="NCBI Taxonomy" id="1723730"/>
    <lineage>
        <taxon>Bacteria</taxon>
        <taxon>Pseudomonadati</taxon>
        <taxon>Pseudomonadota</taxon>
        <taxon>Betaproteobacteria</taxon>
        <taxon>Burkholderiales</taxon>
        <taxon>Burkholderiaceae</taxon>
        <taxon>Paraburkholderia</taxon>
    </lineage>
</organism>
<proteinExistence type="predicted"/>
<dbReference type="RefSeq" id="WP_115783657.1">
    <property type="nucleotide sequence ID" value="NZ_CADIKL010000005.1"/>
</dbReference>
<feature type="transmembrane region" description="Helical" evidence="1">
    <location>
        <begin position="34"/>
        <end position="55"/>
    </location>
</feature>
<keyword evidence="1" id="KW-0812">Transmembrane</keyword>